<feature type="domain" description="RanBP2-type" evidence="5">
    <location>
        <begin position="310"/>
        <end position="339"/>
    </location>
</feature>
<proteinExistence type="predicted"/>
<dbReference type="PANTHER" id="PTHR23111:SF23">
    <property type="entry name" value="RAN BP2_NZF ZINC FINGER-LIKE SUPERFAMILY PROTEIN"/>
    <property type="match status" value="1"/>
</dbReference>
<dbReference type="Pfam" id="PF00641">
    <property type="entry name" value="Zn_ribbon_RanBP"/>
    <property type="match status" value="3"/>
</dbReference>
<gene>
    <name evidence="6" type="ORF">RJ641_012125</name>
</gene>
<keyword evidence="2 4" id="KW-0863">Zinc-finger</keyword>
<sequence>MKKKLLAITCGFTMSNLRTQFTNPRFLSITPYLQCVTRLGVTLDESENLQSLNSTKLPEVHITHPWPEWVELMQLLLAKGYFGGSGGNPFQKQDLGSKDLNSIRTACLNFARDQSDLIRFLSRKDIHVVSGSGCPSMDRKVVNSGKRLRAHVGVDEGNVCGSCNLRGNCDRAYVKAREDESGRTVDIMRILLTYGLDPISGLVENTSCLNKTTKESVRRLLKEMVKLSINGVNFNPHQSTSPSDSILSAQKCSTSFGKGQSTAPVKPGDWRCPKCNFLNFARNIKCLRCNGLFQERLQKLGEDQNLLPLKKGDWLCGKCNFLNFAKNSRCFQCEEKPPKRHLNPGEWECESCNYINFRKNMICLKCNHRRPKASKHVTTCEIQHESGTAHSYEEGSKDKSYIGRKRLSDKQGSDRWNFVEDANKDCENENSKILSFIDFPIAGGRSELSKDAQKRGAWKLEMSQRTSNSVVRETAGDFQSVFLQRKLELLDLTDDEEMAEWFGAGKKEKERDKNMPARALDDGFYL</sequence>
<evidence type="ECO:0000256" key="3">
    <source>
        <dbReference type="ARBA" id="ARBA00022833"/>
    </source>
</evidence>
<dbReference type="PROSITE" id="PS01358">
    <property type="entry name" value="ZF_RANBP2_1"/>
    <property type="match status" value="3"/>
</dbReference>
<dbReference type="PROSITE" id="PS50199">
    <property type="entry name" value="ZF_RANBP2_2"/>
    <property type="match status" value="3"/>
</dbReference>
<organism evidence="6 7">
    <name type="scientific">Dillenia turbinata</name>
    <dbReference type="NCBI Taxonomy" id="194707"/>
    <lineage>
        <taxon>Eukaryota</taxon>
        <taxon>Viridiplantae</taxon>
        <taxon>Streptophyta</taxon>
        <taxon>Embryophyta</taxon>
        <taxon>Tracheophyta</taxon>
        <taxon>Spermatophyta</taxon>
        <taxon>Magnoliopsida</taxon>
        <taxon>eudicotyledons</taxon>
        <taxon>Gunneridae</taxon>
        <taxon>Pentapetalae</taxon>
        <taxon>Dilleniales</taxon>
        <taxon>Dilleniaceae</taxon>
        <taxon>Dillenia</taxon>
    </lineage>
</organism>
<dbReference type="AlphaFoldDB" id="A0AAN8Z5S1"/>
<dbReference type="GO" id="GO:0005737">
    <property type="term" value="C:cytoplasm"/>
    <property type="evidence" value="ECO:0007669"/>
    <property type="project" value="TreeGrafter"/>
</dbReference>
<evidence type="ECO:0000259" key="5">
    <source>
        <dbReference type="PROSITE" id="PS50199"/>
    </source>
</evidence>
<feature type="domain" description="RanBP2-type" evidence="5">
    <location>
        <begin position="343"/>
        <end position="372"/>
    </location>
</feature>
<keyword evidence="7" id="KW-1185">Reference proteome</keyword>
<dbReference type="InterPro" id="IPR036443">
    <property type="entry name" value="Znf_RanBP2_sf"/>
</dbReference>
<dbReference type="GO" id="GO:0003729">
    <property type="term" value="F:mRNA binding"/>
    <property type="evidence" value="ECO:0007669"/>
    <property type="project" value="TreeGrafter"/>
</dbReference>
<evidence type="ECO:0000256" key="2">
    <source>
        <dbReference type="ARBA" id="ARBA00022771"/>
    </source>
</evidence>
<keyword evidence="1" id="KW-0479">Metal-binding</keyword>
<feature type="domain" description="RanBP2-type" evidence="5">
    <location>
        <begin position="266"/>
        <end position="295"/>
    </location>
</feature>
<keyword evidence="3" id="KW-0862">Zinc</keyword>
<dbReference type="SUPFAM" id="SSF90209">
    <property type="entry name" value="Ran binding protein zinc finger-like"/>
    <property type="match status" value="3"/>
</dbReference>
<evidence type="ECO:0000256" key="4">
    <source>
        <dbReference type="PROSITE-ProRule" id="PRU00322"/>
    </source>
</evidence>
<dbReference type="Gene3D" id="4.10.1060.10">
    <property type="entry name" value="Zinc finger, RanBP2-type"/>
    <property type="match status" value="3"/>
</dbReference>
<evidence type="ECO:0000313" key="6">
    <source>
        <dbReference type="EMBL" id="KAK6921618.1"/>
    </source>
</evidence>
<dbReference type="Proteomes" id="UP001370490">
    <property type="component" value="Unassembled WGS sequence"/>
</dbReference>
<dbReference type="SMART" id="SM00547">
    <property type="entry name" value="ZnF_RBZ"/>
    <property type="match status" value="3"/>
</dbReference>
<comment type="caution">
    <text evidence="6">The sequence shown here is derived from an EMBL/GenBank/DDBJ whole genome shotgun (WGS) entry which is preliminary data.</text>
</comment>
<dbReference type="PANTHER" id="PTHR23111">
    <property type="entry name" value="ZINC FINGER PROTEIN"/>
    <property type="match status" value="1"/>
</dbReference>
<dbReference type="EMBL" id="JBAMMX010000019">
    <property type="protein sequence ID" value="KAK6921618.1"/>
    <property type="molecule type" value="Genomic_DNA"/>
</dbReference>
<dbReference type="GO" id="GO:0008270">
    <property type="term" value="F:zinc ion binding"/>
    <property type="evidence" value="ECO:0007669"/>
    <property type="project" value="UniProtKB-KW"/>
</dbReference>
<reference evidence="6 7" key="1">
    <citation type="submission" date="2023-12" db="EMBL/GenBank/DDBJ databases">
        <title>A high-quality genome assembly for Dillenia turbinata (Dilleniales).</title>
        <authorList>
            <person name="Chanderbali A."/>
        </authorList>
    </citation>
    <scope>NUCLEOTIDE SEQUENCE [LARGE SCALE GENOMIC DNA]</scope>
    <source>
        <strain evidence="6">LSX21</strain>
        <tissue evidence="6">Leaf</tissue>
    </source>
</reference>
<protein>
    <submittedName>
        <fullName evidence="6">Zinc finger, RanBP2-type</fullName>
    </submittedName>
</protein>
<name>A0AAN8Z5S1_9MAGN</name>
<accession>A0AAN8Z5S1</accession>
<evidence type="ECO:0000256" key="1">
    <source>
        <dbReference type="ARBA" id="ARBA00022723"/>
    </source>
</evidence>
<evidence type="ECO:0000313" key="7">
    <source>
        <dbReference type="Proteomes" id="UP001370490"/>
    </source>
</evidence>
<dbReference type="InterPro" id="IPR001876">
    <property type="entry name" value="Znf_RanBP2"/>
</dbReference>